<dbReference type="RefSeq" id="XP_030222997.1">
    <property type="nucleotide sequence ID" value="XM_030367137.1"/>
</dbReference>
<accession>A0A8C4YYR8</accession>
<dbReference type="InterPro" id="IPR030429">
    <property type="entry name" value="Sarcospan"/>
</dbReference>
<comment type="subcellular location">
    <subcellularLocation>
        <location evidence="1">Membrane</location>
        <topology evidence="1">Multi-pass membrane protein</topology>
    </subcellularLocation>
</comment>
<feature type="transmembrane region" description="Helical" evidence="6">
    <location>
        <begin position="184"/>
        <end position="206"/>
    </location>
</feature>
<dbReference type="PANTHER" id="PTHR15260:SF1">
    <property type="entry name" value="SARCOSPAN"/>
    <property type="match status" value="1"/>
</dbReference>
<feature type="transmembrane region" description="Helical" evidence="6">
    <location>
        <begin position="111"/>
        <end position="132"/>
    </location>
</feature>
<sequence>MGQGERGSSDDNKKDKRPIFQKKEERPGTAESPPCCGCRFPLLVAALQLLLGLSTAVVAFLTLAACSSLSARETPHWAGIILCLTSMVGFVLYCITYVPEERTTKQFIAKLLYLILCAVGLVVSVLVIAFAAHHYAQASSLHCRPVGQGDCVCTLDPEDPIARTFSYQGVGECAVVTGTLPAYFLVQIVLNMLQAVVCVAGTFIMWKHRYQVFFSGVQAGSSDAQQWQKV</sequence>
<keyword evidence="2 6" id="KW-0812">Transmembrane</keyword>
<evidence type="ECO:0000313" key="7">
    <source>
        <dbReference type="Ensembl" id="ENSGMOP00000003677.2"/>
    </source>
</evidence>
<feature type="transmembrane region" description="Helical" evidence="6">
    <location>
        <begin position="49"/>
        <end position="71"/>
    </location>
</feature>
<dbReference type="Pfam" id="PF04103">
    <property type="entry name" value="CD20"/>
    <property type="match status" value="1"/>
</dbReference>
<organism evidence="7 8">
    <name type="scientific">Gadus morhua</name>
    <name type="common">Atlantic cod</name>
    <dbReference type="NCBI Taxonomy" id="8049"/>
    <lineage>
        <taxon>Eukaryota</taxon>
        <taxon>Metazoa</taxon>
        <taxon>Chordata</taxon>
        <taxon>Craniata</taxon>
        <taxon>Vertebrata</taxon>
        <taxon>Euteleostomi</taxon>
        <taxon>Actinopterygii</taxon>
        <taxon>Neopterygii</taxon>
        <taxon>Teleostei</taxon>
        <taxon>Neoteleostei</taxon>
        <taxon>Acanthomorphata</taxon>
        <taxon>Zeiogadaria</taxon>
        <taxon>Gadariae</taxon>
        <taxon>Gadiformes</taxon>
        <taxon>Gadoidei</taxon>
        <taxon>Gadidae</taxon>
        <taxon>Gadus</taxon>
    </lineage>
</organism>
<name>A0A8C4YYR8_GADMO</name>
<gene>
    <name evidence="7" type="primary">SSPN</name>
    <name evidence="7" type="synonym">sspn</name>
</gene>
<keyword evidence="8" id="KW-1185">Reference proteome</keyword>
<keyword evidence="3 6" id="KW-1133">Transmembrane helix</keyword>
<dbReference type="GeneID" id="115551417"/>
<dbReference type="GO" id="GO:0042383">
    <property type="term" value="C:sarcolemma"/>
    <property type="evidence" value="ECO:0007669"/>
    <property type="project" value="TreeGrafter"/>
</dbReference>
<feature type="region of interest" description="Disordered" evidence="5">
    <location>
        <begin position="1"/>
        <end position="33"/>
    </location>
</feature>
<reference evidence="7" key="1">
    <citation type="submission" date="2025-08" db="UniProtKB">
        <authorList>
            <consortium name="Ensembl"/>
        </authorList>
    </citation>
    <scope>IDENTIFICATION</scope>
</reference>
<dbReference type="OMA" id="RMCSLTT"/>
<dbReference type="InterPro" id="IPR007237">
    <property type="entry name" value="CD20-like"/>
</dbReference>
<dbReference type="KEGG" id="gmh:115551417"/>
<evidence type="ECO:0000256" key="5">
    <source>
        <dbReference type="SAM" id="MobiDB-lite"/>
    </source>
</evidence>
<evidence type="ECO:0000256" key="4">
    <source>
        <dbReference type="ARBA" id="ARBA00023136"/>
    </source>
</evidence>
<dbReference type="OrthoDB" id="10027693at2759"/>
<dbReference type="GeneTree" id="ENSGT00390000007747"/>
<evidence type="ECO:0000256" key="2">
    <source>
        <dbReference type="ARBA" id="ARBA00022692"/>
    </source>
</evidence>
<dbReference type="Proteomes" id="UP000694546">
    <property type="component" value="Chromosome 9"/>
</dbReference>
<dbReference type="Ensembl" id="ENSGMOT00000003787.2">
    <property type="protein sequence ID" value="ENSGMOP00000003677.2"/>
    <property type="gene ID" value="ENSGMOG00000003480.2"/>
</dbReference>
<evidence type="ECO:0000256" key="3">
    <source>
        <dbReference type="ARBA" id="ARBA00022989"/>
    </source>
</evidence>
<proteinExistence type="predicted"/>
<dbReference type="CTD" id="8082"/>
<dbReference type="GO" id="GO:0016010">
    <property type="term" value="C:dystrophin-associated glycoprotein complex"/>
    <property type="evidence" value="ECO:0007669"/>
    <property type="project" value="InterPro"/>
</dbReference>
<dbReference type="PANTHER" id="PTHR15260">
    <property type="entry name" value="SARCOSPAN"/>
    <property type="match status" value="1"/>
</dbReference>
<protein>
    <submittedName>
        <fullName evidence="7">Sarcospan (Kras oncogene-associated gene)</fullName>
    </submittedName>
</protein>
<feature type="transmembrane region" description="Helical" evidence="6">
    <location>
        <begin position="77"/>
        <end position="99"/>
    </location>
</feature>
<evidence type="ECO:0000256" key="1">
    <source>
        <dbReference type="ARBA" id="ARBA00004141"/>
    </source>
</evidence>
<evidence type="ECO:0000313" key="8">
    <source>
        <dbReference type="Proteomes" id="UP000694546"/>
    </source>
</evidence>
<dbReference type="AlphaFoldDB" id="A0A8C4YYR8"/>
<feature type="compositionally biased region" description="Basic and acidic residues" evidence="5">
    <location>
        <begin position="7"/>
        <end position="28"/>
    </location>
</feature>
<evidence type="ECO:0000256" key="6">
    <source>
        <dbReference type="SAM" id="Phobius"/>
    </source>
</evidence>
<reference evidence="7" key="2">
    <citation type="submission" date="2025-09" db="UniProtKB">
        <authorList>
            <consortium name="Ensembl"/>
        </authorList>
    </citation>
    <scope>IDENTIFICATION</scope>
</reference>
<keyword evidence="4 6" id="KW-0472">Membrane</keyword>